<evidence type="ECO:0000313" key="2">
    <source>
        <dbReference type="EMBL" id="CAI9957083.1"/>
    </source>
</evidence>
<accession>A0AA86QFJ9</accession>
<proteinExistence type="predicted"/>
<organism evidence="2">
    <name type="scientific">Hexamita inflata</name>
    <dbReference type="NCBI Taxonomy" id="28002"/>
    <lineage>
        <taxon>Eukaryota</taxon>
        <taxon>Metamonada</taxon>
        <taxon>Diplomonadida</taxon>
        <taxon>Hexamitidae</taxon>
        <taxon>Hexamitinae</taxon>
        <taxon>Hexamita</taxon>
    </lineage>
</organism>
<evidence type="ECO:0000256" key="1">
    <source>
        <dbReference type="SAM" id="Phobius"/>
    </source>
</evidence>
<keyword evidence="4" id="KW-1185">Reference proteome</keyword>
<reference evidence="3 4" key="2">
    <citation type="submission" date="2024-07" db="EMBL/GenBank/DDBJ databases">
        <authorList>
            <person name="Akdeniz Z."/>
        </authorList>
    </citation>
    <scope>NUCLEOTIDE SEQUENCE [LARGE SCALE GENOMIC DNA]</scope>
</reference>
<dbReference type="Proteomes" id="UP001642409">
    <property type="component" value="Unassembled WGS sequence"/>
</dbReference>
<dbReference type="AlphaFoldDB" id="A0AA86QFJ9"/>
<reference evidence="2" key="1">
    <citation type="submission" date="2023-06" db="EMBL/GenBank/DDBJ databases">
        <authorList>
            <person name="Kurt Z."/>
        </authorList>
    </citation>
    <scope>NUCLEOTIDE SEQUENCE</scope>
</reference>
<evidence type="ECO:0000313" key="4">
    <source>
        <dbReference type="Proteomes" id="UP001642409"/>
    </source>
</evidence>
<comment type="caution">
    <text evidence="2">The sequence shown here is derived from an EMBL/GenBank/DDBJ whole genome shotgun (WGS) entry which is preliminary data.</text>
</comment>
<protein>
    <submittedName>
        <fullName evidence="3">Hypothetical_protein</fullName>
    </submittedName>
</protein>
<name>A0AA86QFJ9_9EUKA</name>
<dbReference type="EMBL" id="CATOUU010000883">
    <property type="protein sequence ID" value="CAI9957083.1"/>
    <property type="molecule type" value="Genomic_DNA"/>
</dbReference>
<keyword evidence="1" id="KW-0812">Transmembrane</keyword>
<keyword evidence="1" id="KW-0472">Membrane</keyword>
<keyword evidence="1" id="KW-1133">Transmembrane helix</keyword>
<gene>
    <name evidence="2" type="ORF">HINF_LOCUS44728</name>
    <name evidence="3" type="ORF">HINF_LOCUS70567</name>
</gene>
<sequence length="211" mass="24220">MSSELPYECDTSKYYQPYTVNGVCVCNDNLVEFNNYCQCNEELGFLPFQQNDNCECSQTNGFLFLSANKKRCGPCDERNGQFLVNGECVCAENYRTLRVNPLQCSKCARNQYLVNNTCFCSQTQTEGVCQQKNSVSLQFFGILSVFIGIILVAIVVIRNQINKNKKYKKKSLTKQQIKLNQQTQVQKQIKKRNRNSRTAVLRSNIIVDRIL</sequence>
<feature type="transmembrane region" description="Helical" evidence="1">
    <location>
        <begin position="139"/>
        <end position="161"/>
    </location>
</feature>
<dbReference type="EMBL" id="CAXDID020000531">
    <property type="protein sequence ID" value="CAL6100465.1"/>
    <property type="molecule type" value="Genomic_DNA"/>
</dbReference>
<evidence type="ECO:0000313" key="3">
    <source>
        <dbReference type="EMBL" id="CAL6100465.1"/>
    </source>
</evidence>